<keyword evidence="6" id="KW-0998">Cell outer membrane</keyword>
<dbReference type="InterPro" id="IPR051906">
    <property type="entry name" value="TolC-like"/>
</dbReference>
<keyword evidence="7" id="KW-0175">Coiled coil</keyword>
<dbReference type="GO" id="GO:0015288">
    <property type="term" value="F:porin activity"/>
    <property type="evidence" value="ECO:0007669"/>
    <property type="project" value="TreeGrafter"/>
</dbReference>
<dbReference type="Pfam" id="PF02321">
    <property type="entry name" value="OEP"/>
    <property type="match status" value="2"/>
</dbReference>
<organism evidence="8">
    <name type="scientific">marine metagenome</name>
    <dbReference type="NCBI Taxonomy" id="408172"/>
    <lineage>
        <taxon>unclassified sequences</taxon>
        <taxon>metagenomes</taxon>
        <taxon>ecological metagenomes</taxon>
    </lineage>
</organism>
<protein>
    <recommendedName>
        <fullName evidence="9">TolC family protein</fullName>
    </recommendedName>
</protein>
<accession>A0A381NAB8</accession>
<dbReference type="GO" id="GO:0009279">
    <property type="term" value="C:cell outer membrane"/>
    <property type="evidence" value="ECO:0007669"/>
    <property type="project" value="UniProtKB-SubCell"/>
</dbReference>
<evidence type="ECO:0000256" key="7">
    <source>
        <dbReference type="SAM" id="Coils"/>
    </source>
</evidence>
<name>A0A381NAB8_9ZZZZ</name>
<dbReference type="InterPro" id="IPR003423">
    <property type="entry name" value="OMP_efflux"/>
</dbReference>
<gene>
    <name evidence="8" type="ORF">METZ01_LOCUS4329</name>
</gene>
<dbReference type="GO" id="GO:1990281">
    <property type="term" value="C:efflux pump complex"/>
    <property type="evidence" value="ECO:0007669"/>
    <property type="project" value="TreeGrafter"/>
</dbReference>
<keyword evidence="3" id="KW-1134">Transmembrane beta strand</keyword>
<dbReference type="Gene3D" id="1.20.1600.10">
    <property type="entry name" value="Outer membrane efflux proteins (OEP)"/>
    <property type="match status" value="1"/>
</dbReference>
<dbReference type="GO" id="GO:0015562">
    <property type="term" value="F:efflux transmembrane transporter activity"/>
    <property type="evidence" value="ECO:0007669"/>
    <property type="project" value="InterPro"/>
</dbReference>
<evidence type="ECO:0000313" key="8">
    <source>
        <dbReference type="EMBL" id="SUZ51475.1"/>
    </source>
</evidence>
<dbReference type="PANTHER" id="PTHR30026:SF20">
    <property type="entry name" value="OUTER MEMBRANE PROTEIN TOLC"/>
    <property type="match status" value="1"/>
</dbReference>
<evidence type="ECO:0000256" key="4">
    <source>
        <dbReference type="ARBA" id="ARBA00022692"/>
    </source>
</evidence>
<proteinExistence type="predicted"/>
<evidence type="ECO:0000256" key="2">
    <source>
        <dbReference type="ARBA" id="ARBA00022448"/>
    </source>
</evidence>
<keyword evidence="4" id="KW-0812">Transmembrane</keyword>
<evidence type="ECO:0000256" key="5">
    <source>
        <dbReference type="ARBA" id="ARBA00023136"/>
    </source>
</evidence>
<keyword evidence="5" id="KW-0472">Membrane</keyword>
<keyword evidence="2" id="KW-0813">Transport</keyword>
<evidence type="ECO:0000256" key="1">
    <source>
        <dbReference type="ARBA" id="ARBA00004442"/>
    </source>
</evidence>
<evidence type="ECO:0000256" key="6">
    <source>
        <dbReference type="ARBA" id="ARBA00023237"/>
    </source>
</evidence>
<feature type="coiled-coil region" evidence="7">
    <location>
        <begin position="199"/>
        <end position="226"/>
    </location>
</feature>
<sequence length="541" mass="59666">MIKQEMISLAEISRDQSGNRSALNSMPIPKMSAKKDPSTVWLSNTKISLSVLALIAISVTTPLCAQQISTRSLSLDEALEIARENNPNFLQSRNDESLSNWDVRQAYAALLPTASIGSGVSWQGPGEQQFGSLTLGDLGFGNQPSYYFSNYNIGLNYSIDWRTIKGPAQAKAQRGVTLAQIDLAEASLISTVTNAYVEILRQQEALRLAEQQLENSEFNLRLAQGQLEVGSVTPIDVGQAEVQVGRSEVTVLRTRNMSATSKMRLLQQLGLGVNEDVALSTEFTLSEPTWNLETLTNMSLDRNPTLRARRRSKEVADIGISSARSSYFPSLSISTGWSGFTREASNTDFQVVQARAQVASSVAQCVQTNNLYSRLADPLPPFDCSRFAFTDEQRQGIIDGNRAFPFNFQGSPPSVSLRLQVPIFQGLSRERNLQAARLQRDDMVQQVREQELALEADLSIGTANVQTAYESALLEERNRELADQQLTLARERYQLGAITFVELVDAQTLLAQAERDRIAAVFAYHDAVTSLEVLVGTSLRN</sequence>
<dbReference type="SUPFAM" id="SSF56954">
    <property type="entry name" value="Outer membrane efflux proteins (OEP)"/>
    <property type="match status" value="2"/>
</dbReference>
<dbReference type="PANTHER" id="PTHR30026">
    <property type="entry name" value="OUTER MEMBRANE PROTEIN TOLC"/>
    <property type="match status" value="1"/>
</dbReference>
<comment type="subcellular location">
    <subcellularLocation>
        <location evidence="1">Cell outer membrane</location>
    </subcellularLocation>
</comment>
<dbReference type="AlphaFoldDB" id="A0A381NAB8"/>
<evidence type="ECO:0000256" key="3">
    <source>
        <dbReference type="ARBA" id="ARBA00022452"/>
    </source>
</evidence>
<reference evidence="8" key="1">
    <citation type="submission" date="2018-05" db="EMBL/GenBank/DDBJ databases">
        <authorList>
            <person name="Lanie J.A."/>
            <person name="Ng W.-L."/>
            <person name="Kazmierczak K.M."/>
            <person name="Andrzejewski T.M."/>
            <person name="Davidsen T.M."/>
            <person name="Wayne K.J."/>
            <person name="Tettelin H."/>
            <person name="Glass J.I."/>
            <person name="Rusch D."/>
            <person name="Podicherti R."/>
            <person name="Tsui H.-C.T."/>
            <person name="Winkler M.E."/>
        </authorList>
    </citation>
    <scope>NUCLEOTIDE SEQUENCE</scope>
</reference>
<evidence type="ECO:0008006" key="9">
    <source>
        <dbReference type="Google" id="ProtNLM"/>
    </source>
</evidence>
<dbReference type="EMBL" id="UINC01000222">
    <property type="protein sequence ID" value="SUZ51475.1"/>
    <property type="molecule type" value="Genomic_DNA"/>
</dbReference>